<evidence type="ECO:0000256" key="4">
    <source>
        <dbReference type="ARBA" id="ARBA00022982"/>
    </source>
</evidence>
<reference evidence="11 12" key="1">
    <citation type="submission" date="2019-12" db="EMBL/GenBank/DDBJ databases">
        <title>Paenibacillus sp. nov. sp. isolated from soil.</title>
        <authorList>
            <person name="Kim J."/>
            <person name="Jeong S.E."/>
            <person name="Jung H.S."/>
            <person name="Jeon C.O."/>
        </authorList>
    </citation>
    <scope>NUCLEOTIDE SEQUENCE [LARGE SCALE GENOMIC DNA]</scope>
    <source>
        <strain evidence="11 12">5J-6</strain>
    </source>
</reference>
<dbReference type="GO" id="GO:0009055">
    <property type="term" value="F:electron transfer activity"/>
    <property type="evidence" value="ECO:0007669"/>
    <property type="project" value="InterPro"/>
</dbReference>
<feature type="binding site" description="axial binding residue" evidence="7">
    <location>
        <position position="104"/>
    </location>
    <ligand>
        <name>heme c</name>
        <dbReference type="ChEBI" id="CHEBI:61717"/>
    </ligand>
    <ligandPart>
        <name>Fe</name>
        <dbReference type="ChEBI" id="CHEBI:18248"/>
    </ligandPart>
</feature>
<feature type="binding site" description="axial binding residue" evidence="7">
    <location>
        <position position="69"/>
    </location>
    <ligand>
        <name>heme c</name>
        <dbReference type="ChEBI" id="CHEBI:61717"/>
    </ligand>
    <ligandPart>
        <name>Fe</name>
        <dbReference type="ChEBI" id="CHEBI:18248"/>
    </ligandPart>
</feature>
<keyword evidence="3 7" id="KW-0479">Metal-binding</keyword>
<keyword evidence="9" id="KW-0732">Signal</keyword>
<feature type="binding site" description="covalent" evidence="6">
    <location>
        <position position="65"/>
    </location>
    <ligand>
        <name>heme c</name>
        <dbReference type="ChEBI" id="CHEBI:61717"/>
    </ligand>
</feature>
<feature type="chain" id="PRO_5038874458" evidence="9">
    <location>
        <begin position="21"/>
        <end position="127"/>
    </location>
</feature>
<evidence type="ECO:0000256" key="8">
    <source>
        <dbReference type="SAM" id="MobiDB-lite"/>
    </source>
</evidence>
<dbReference type="Proteomes" id="UP000481087">
    <property type="component" value="Unassembled WGS sequence"/>
</dbReference>
<keyword evidence="5 7" id="KW-0408">Iron</keyword>
<dbReference type="RefSeq" id="WP_161410345.1">
    <property type="nucleotide sequence ID" value="NZ_WTUZ01000037.1"/>
</dbReference>
<evidence type="ECO:0000256" key="7">
    <source>
        <dbReference type="PIRSR" id="PIRSR000025-2"/>
    </source>
</evidence>
<dbReference type="InterPro" id="IPR012218">
    <property type="entry name" value="Cyt_c_BACSU-c550-type"/>
</dbReference>
<dbReference type="AlphaFoldDB" id="A0A6L8V8U2"/>
<dbReference type="Gene3D" id="1.10.760.10">
    <property type="entry name" value="Cytochrome c-like domain"/>
    <property type="match status" value="1"/>
</dbReference>
<dbReference type="GO" id="GO:0020037">
    <property type="term" value="F:heme binding"/>
    <property type="evidence" value="ECO:0007669"/>
    <property type="project" value="InterPro"/>
</dbReference>
<evidence type="ECO:0000256" key="9">
    <source>
        <dbReference type="SAM" id="SignalP"/>
    </source>
</evidence>
<organism evidence="11 12">
    <name type="scientific">Paenibacillus silvestris</name>
    <dbReference type="NCBI Taxonomy" id="2606219"/>
    <lineage>
        <taxon>Bacteria</taxon>
        <taxon>Bacillati</taxon>
        <taxon>Bacillota</taxon>
        <taxon>Bacilli</taxon>
        <taxon>Bacillales</taxon>
        <taxon>Paenibacillaceae</taxon>
        <taxon>Paenibacillus</taxon>
    </lineage>
</organism>
<evidence type="ECO:0000256" key="1">
    <source>
        <dbReference type="ARBA" id="ARBA00022448"/>
    </source>
</evidence>
<evidence type="ECO:0000256" key="3">
    <source>
        <dbReference type="ARBA" id="ARBA00022723"/>
    </source>
</evidence>
<dbReference type="EMBL" id="WTUZ01000037">
    <property type="protein sequence ID" value="MZQ86041.1"/>
    <property type="molecule type" value="Genomic_DNA"/>
</dbReference>
<protein>
    <submittedName>
        <fullName evidence="11">C-type cytochrome</fullName>
    </submittedName>
</protein>
<keyword evidence="12" id="KW-1185">Reference proteome</keyword>
<dbReference type="InterPro" id="IPR008168">
    <property type="entry name" value="Cyt_C_IC"/>
</dbReference>
<evidence type="ECO:0000256" key="6">
    <source>
        <dbReference type="PIRSR" id="PIRSR000025-1"/>
    </source>
</evidence>
<comment type="caution">
    <text evidence="11">The sequence shown here is derived from an EMBL/GenBank/DDBJ whole genome shotgun (WGS) entry which is preliminary data.</text>
</comment>
<dbReference type="PROSITE" id="PS51257">
    <property type="entry name" value="PROKAR_LIPOPROTEIN"/>
    <property type="match status" value="1"/>
</dbReference>
<dbReference type="InterPro" id="IPR009056">
    <property type="entry name" value="Cyt_c-like_dom"/>
</dbReference>
<dbReference type="PRINTS" id="PR00605">
    <property type="entry name" value="CYTCHROMECIC"/>
</dbReference>
<dbReference type="PANTHER" id="PTHR37823:SF4">
    <property type="entry name" value="MENAQUINOL-CYTOCHROME C REDUCTASE CYTOCHROME B_C SUBUNIT"/>
    <property type="match status" value="1"/>
</dbReference>
<dbReference type="InterPro" id="IPR036909">
    <property type="entry name" value="Cyt_c-like_dom_sf"/>
</dbReference>
<evidence type="ECO:0000256" key="5">
    <source>
        <dbReference type="ARBA" id="ARBA00023004"/>
    </source>
</evidence>
<dbReference type="PIRSF" id="PIRSF000025">
    <property type="entry name" value="Cytc_Bsub_c550"/>
    <property type="match status" value="1"/>
</dbReference>
<dbReference type="InterPro" id="IPR051811">
    <property type="entry name" value="Cytochrome_c550/c551-like"/>
</dbReference>
<evidence type="ECO:0000313" key="11">
    <source>
        <dbReference type="EMBL" id="MZQ86041.1"/>
    </source>
</evidence>
<dbReference type="PROSITE" id="PS51007">
    <property type="entry name" value="CYTC"/>
    <property type="match status" value="1"/>
</dbReference>
<dbReference type="GO" id="GO:0005506">
    <property type="term" value="F:iron ion binding"/>
    <property type="evidence" value="ECO:0007669"/>
    <property type="project" value="InterPro"/>
</dbReference>
<feature type="signal peptide" evidence="9">
    <location>
        <begin position="1"/>
        <end position="20"/>
    </location>
</feature>
<gene>
    <name evidence="11" type="ORF">GQF01_28460</name>
</gene>
<accession>A0A6L8V8U2</accession>
<feature type="compositionally biased region" description="Low complexity" evidence="8">
    <location>
        <begin position="28"/>
        <end position="44"/>
    </location>
</feature>
<keyword evidence="4" id="KW-0249">Electron transport</keyword>
<comment type="PTM">
    <text evidence="6">Binds 1 heme c group covalently per subunit.</text>
</comment>
<feature type="domain" description="Cytochrome c" evidence="10">
    <location>
        <begin position="52"/>
        <end position="127"/>
    </location>
</feature>
<dbReference type="PANTHER" id="PTHR37823">
    <property type="entry name" value="CYTOCHROME C-553-LIKE"/>
    <property type="match status" value="1"/>
</dbReference>
<sequence>MKKTLLVLTLLLASSLAACGKSETKPEASSSAPASPAVSASPSATQSTGGTTTKVEASAVFKANCVSCHGVNLEGAVGPNLQKVGSKLSKDQVAATVTNGKGAMPSFKGKLNDDEISSLATWLADKK</sequence>
<keyword evidence="1" id="KW-0813">Transport</keyword>
<evidence type="ECO:0000256" key="2">
    <source>
        <dbReference type="ARBA" id="ARBA00022617"/>
    </source>
</evidence>
<keyword evidence="2 6" id="KW-0349">Heme</keyword>
<evidence type="ECO:0000313" key="12">
    <source>
        <dbReference type="Proteomes" id="UP000481087"/>
    </source>
</evidence>
<evidence type="ECO:0000259" key="10">
    <source>
        <dbReference type="PROSITE" id="PS51007"/>
    </source>
</evidence>
<dbReference type="GO" id="GO:0016020">
    <property type="term" value="C:membrane"/>
    <property type="evidence" value="ECO:0007669"/>
    <property type="project" value="InterPro"/>
</dbReference>
<name>A0A6L8V8U2_9BACL</name>
<dbReference type="SUPFAM" id="SSF46626">
    <property type="entry name" value="Cytochrome c"/>
    <property type="match status" value="1"/>
</dbReference>
<proteinExistence type="predicted"/>
<dbReference type="Pfam" id="PF13442">
    <property type="entry name" value="Cytochrome_CBB3"/>
    <property type="match status" value="1"/>
</dbReference>
<feature type="region of interest" description="Disordered" evidence="8">
    <location>
        <begin position="22"/>
        <end position="52"/>
    </location>
</feature>
<feature type="binding site" description="covalent" evidence="6">
    <location>
        <position position="68"/>
    </location>
    <ligand>
        <name>heme c</name>
        <dbReference type="ChEBI" id="CHEBI:61717"/>
    </ligand>
</feature>